<dbReference type="Proteomes" id="UP001185028">
    <property type="component" value="Unassembled WGS sequence"/>
</dbReference>
<feature type="domain" description="DinB-like" evidence="1">
    <location>
        <begin position="40"/>
        <end position="147"/>
    </location>
</feature>
<name>A0ABU1IXQ1_9BACL</name>
<dbReference type="InterPro" id="IPR034660">
    <property type="entry name" value="DinB/YfiT-like"/>
</dbReference>
<dbReference type="RefSeq" id="WP_188775908.1">
    <property type="nucleotide sequence ID" value="NZ_BMMB01000005.1"/>
</dbReference>
<dbReference type="InterPro" id="IPR024775">
    <property type="entry name" value="DinB-like"/>
</dbReference>
<sequence>MSDAAEQAFSRALVQSLVGERGHLPIARALSDINLKLAGEQVEGLPYTIYQLVSHMSYWQDFMLAHVRGEQPARPPAVADSWPQQTNAADEASWQVVLDDFLQGIDTACELARTLELAQPLALIPTETVAGFLRNIASHNTYHLGEIVIIRRLLGSWPPPGGGYPA</sequence>
<gene>
    <name evidence="2" type="ORF">JOC58_001842</name>
</gene>
<keyword evidence="3" id="KW-1185">Reference proteome</keyword>
<accession>A0ABU1IXQ1</accession>
<dbReference type="Gene3D" id="1.20.120.450">
    <property type="entry name" value="dinb family like domain"/>
    <property type="match status" value="1"/>
</dbReference>
<protein>
    <submittedName>
        <fullName evidence="2">Damage-inducible protein DinB</fullName>
    </submittedName>
</protein>
<reference evidence="2 3" key="1">
    <citation type="submission" date="2023-07" db="EMBL/GenBank/DDBJ databases">
        <title>Genomic Encyclopedia of Type Strains, Phase IV (KMG-IV): sequencing the most valuable type-strain genomes for metagenomic binning, comparative biology and taxonomic classification.</title>
        <authorList>
            <person name="Goeker M."/>
        </authorList>
    </citation>
    <scope>NUCLEOTIDE SEQUENCE [LARGE SCALE GENOMIC DNA]</scope>
    <source>
        <strain evidence="2 3">DSM 22170</strain>
    </source>
</reference>
<comment type="caution">
    <text evidence="2">The sequence shown here is derived from an EMBL/GenBank/DDBJ whole genome shotgun (WGS) entry which is preliminary data.</text>
</comment>
<dbReference type="EMBL" id="JAVDQH010000006">
    <property type="protein sequence ID" value="MDR6243949.1"/>
    <property type="molecule type" value="Genomic_DNA"/>
</dbReference>
<proteinExistence type="predicted"/>
<evidence type="ECO:0000313" key="2">
    <source>
        <dbReference type="EMBL" id="MDR6243949.1"/>
    </source>
</evidence>
<dbReference type="Pfam" id="PF12867">
    <property type="entry name" value="DinB_2"/>
    <property type="match status" value="1"/>
</dbReference>
<organism evidence="2 3">
    <name type="scientific">Paenibacillus hunanensis</name>
    <dbReference type="NCBI Taxonomy" id="539262"/>
    <lineage>
        <taxon>Bacteria</taxon>
        <taxon>Bacillati</taxon>
        <taxon>Bacillota</taxon>
        <taxon>Bacilli</taxon>
        <taxon>Bacillales</taxon>
        <taxon>Paenibacillaceae</taxon>
        <taxon>Paenibacillus</taxon>
    </lineage>
</organism>
<evidence type="ECO:0000313" key="3">
    <source>
        <dbReference type="Proteomes" id="UP001185028"/>
    </source>
</evidence>
<evidence type="ECO:0000259" key="1">
    <source>
        <dbReference type="Pfam" id="PF12867"/>
    </source>
</evidence>
<dbReference type="SUPFAM" id="SSF109854">
    <property type="entry name" value="DinB/YfiT-like putative metalloenzymes"/>
    <property type="match status" value="1"/>
</dbReference>